<feature type="compositionally biased region" description="Low complexity" evidence="1">
    <location>
        <begin position="9"/>
        <end position="20"/>
    </location>
</feature>
<name>A0A6B0QQH8_9CETA</name>
<gene>
    <name evidence="2" type="ORF">E5288_WYG007120</name>
</gene>
<evidence type="ECO:0000313" key="2">
    <source>
        <dbReference type="EMBL" id="MXQ79815.1"/>
    </source>
</evidence>
<dbReference type="AlphaFoldDB" id="A0A6B0QQH8"/>
<accession>A0A6B0QQH8</accession>
<evidence type="ECO:0000313" key="3">
    <source>
        <dbReference type="Proteomes" id="UP000322234"/>
    </source>
</evidence>
<evidence type="ECO:0000256" key="1">
    <source>
        <dbReference type="SAM" id="MobiDB-lite"/>
    </source>
</evidence>
<dbReference type="Proteomes" id="UP000322234">
    <property type="component" value="Unassembled WGS sequence"/>
</dbReference>
<feature type="region of interest" description="Disordered" evidence="1">
    <location>
        <begin position="1"/>
        <end position="20"/>
    </location>
</feature>
<dbReference type="EMBL" id="VBQZ03000002">
    <property type="protein sequence ID" value="MXQ79815.1"/>
    <property type="molecule type" value="Genomic_DNA"/>
</dbReference>
<organism evidence="2 3">
    <name type="scientific">Bos mutus</name>
    <name type="common">wild yak</name>
    <dbReference type="NCBI Taxonomy" id="72004"/>
    <lineage>
        <taxon>Eukaryota</taxon>
        <taxon>Metazoa</taxon>
        <taxon>Chordata</taxon>
        <taxon>Craniata</taxon>
        <taxon>Vertebrata</taxon>
        <taxon>Euteleostomi</taxon>
        <taxon>Mammalia</taxon>
        <taxon>Eutheria</taxon>
        <taxon>Laurasiatheria</taxon>
        <taxon>Artiodactyla</taxon>
        <taxon>Ruminantia</taxon>
        <taxon>Pecora</taxon>
        <taxon>Bovidae</taxon>
        <taxon>Bovinae</taxon>
        <taxon>Bos</taxon>
    </lineage>
</organism>
<sequence length="114" mass="12149">MRSGDARGPRAPAGIGPAGARSRVCVRASALVPWSRGGGVAGRGLGEILGLRMSRVEPSSEDLKSLAGDLAIRQGGWDLQWARSKQDWEPGSPWAVDCKLIHTREKRTMGGSTR</sequence>
<comment type="caution">
    <text evidence="2">The sequence shown here is derived from an EMBL/GenBank/DDBJ whole genome shotgun (WGS) entry which is preliminary data.</text>
</comment>
<keyword evidence="3" id="KW-1185">Reference proteome</keyword>
<protein>
    <submittedName>
        <fullName evidence="2">Uncharacterized protein</fullName>
    </submittedName>
</protein>
<reference evidence="2" key="1">
    <citation type="submission" date="2019-10" db="EMBL/GenBank/DDBJ databases">
        <title>The sequence and de novo assembly of the wild yak genome.</title>
        <authorList>
            <person name="Liu Y."/>
        </authorList>
    </citation>
    <scope>NUCLEOTIDE SEQUENCE [LARGE SCALE GENOMIC DNA]</scope>
    <source>
        <strain evidence="2">WY2019</strain>
    </source>
</reference>
<proteinExistence type="predicted"/>